<name>A0AAV0ZSW4_VICFA</name>
<protein>
    <recommendedName>
        <fullName evidence="3">DUF4219 domain-containing protein</fullName>
    </recommendedName>
</protein>
<evidence type="ECO:0008006" key="3">
    <source>
        <dbReference type="Google" id="ProtNLM"/>
    </source>
</evidence>
<dbReference type="Pfam" id="PF14223">
    <property type="entry name" value="Retrotran_gag_2"/>
    <property type="match status" value="1"/>
</dbReference>
<keyword evidence="2" id="KW-1185">Reference proteome</keyword>
<accession>A0AAV0ZSW4</accession>
<dbReference type="PANTHER" id="PTHR35317:SF28">
    <property type="entry name" value="ZINC FINGER, CCHC-TYPE, RIBONUCLEASE H-LIKE DOMAIN, GAG-PRE-INTEGRASE DOMAIN PROTEIN-RELATED"/>
    <property type="match status" value="1"/>
</dbReference>
<evidence type="ECO:0000313" key="2">
    <source>
        <dbReference type="Proteomes" id="UP001157006"/>
    </source>
</evidence>
<reference evidence="1 2" key="1">
    <citation type="submission" date="2023-01" db="EMBL/GenBank/DDBJ databases">
        <authorList>
            <person name="Kreplak J."/>
        </authorList>
    </citation>
    <scope>NUCLEOTIDE SEQUENCE [LARGE SCALE GENOMIC DNA]</scope>
</reference>
<proteinExistence type="predicted"/>
<dbReference type="EMBL" id="OX451737">
    <property type="protein sequence ID" value="CAI8600638.1"/>
    <property type="molecule type" value="Genomic_DNA"/>
</dbReference>
<dbReference type="Proteomes" id="UP001157006">
    <property type="component" value="Chromosome 2"/>
</dbReference>
<gene>
    <name evidence="1" type="ORF">VFH_II233560</name>
</gene>
<evidence type="ECO:0000313" key="1">
    <source>
        <dbReference type="EMBL" id="CAI8600638.1"/>
    </source>
</evidence>
<organism evidence="1 2">
    <name type="scientific">Vicia faba</name>
    <name type="common">Broad bean</name>
    <name type="synonym">Faba vulgaris</name>
    <dbReference type="NCBI Taxonomy" id="3906"/>
    <lineage>
        <taxon>Eukaryota</taxon>
        <taxon>Viridiplantae</taxon>
        <taxon>Streptophyta</taxon>
        <taxon>Embryophyta</taxon>
        <taxon>Tracheophyta</taxon>
        <taxon>Spermatophyta</taxon>
        <taxon>Magnoliopsida</taxon>
        <taxon>eudicotyledons</taxon>
        <taxon>Gunneridae</taxon>
        <taxon>Pentapetalae</taxon>
        <taxon>rosids</taxon>
        <taxon>fabids</taxon>
        <taxon>Fabales</taxon>
        <taxon>Fabaceae</taxon>
        <taxon>Papilionoideae</taxon>
        <taxon>50 kb inversion clade</taxon>
        <taxon>NPAAA clade</taxon>
        <taxon>Hologalegina</taxon>
        <taxon>IRL clade</taxon>
        <taxon>Fabeae</taxon>
        <taxon>Vicia</taxon>
    </lineage>
</organism>
<dbReference type="AlphaFoldDB" id="A0AAV0ZSW4"/>
<dbReference type="PANTHER" id="PTHR35317">
    <property type="entry name" value="OS04G0629600 PROTEIN"/>
    <property type="match status" value="1"/>
</dbReference>
<sequence length="128" mass="14633">MANMMGQMPLPRLSKSNYENWSIQMKALLGSLDVWEVTNDGFEEPSNTTTNTAAQNKALKETRANDKTTLYMLFRAVDESVFKKIAGSTMSKEAWDTLEKAFKGEDRVKQVRLKTLRGEMVRMKMKDT</sequence>